<dbReference type="Proteomes" id="UP000061839">
    <property type="component" value="Chromosome"/>
</dbReference>
<evidence type="ECO:0000313" key="2">
    <source>
        <dbReference type="EMBL" id="AJT41429.1"/>
    </source>
</evidence>
<keyword evidence="1" id="KW-1133">Transmembrane helix</keyword>
<feature type="transmembrane region" description="Helical" evidence="1">
    <location>
        <begin position="37"/>
        <end position="56"/>
    </location>
</feature>
<proteinExistence type="predicted"/>
<gene>
    <name evidence="2" type="ORF">UM93_07690</name>
</gene>
<dbReference type="AlphaFoldDB" id="A0A0D4BYM5"/>
<name>A0A0D4BYM5_9MICC</name>
<reference evidence="2 3" key="1">
    <citation type="journal article" date="2015" name="Genome Announc.">
        <title>Complete Genome Sequencing of Protease-Producing Novel Arthrobacter sp. Strain IHBB 11108 Using PacBio Single-Molecule Real-Time Sequencing Technology.</title>
        <authorList>
            <person name="Kiran S."/>
            <person name="Swarnkar M.K."/>
            <person name="Pal M."/>
            <person name="Thakur R."/>
            <person name="Tewari R."/>
            <person name="Singh A.K."/>
            <person name="Gulati A."/>
        </authorList>
    </citation>
    <scope>NUCLEOTIDE SEQUENCE [LARGE SCALE GENOMIC DNA]</scope>
    <source>
        <strain evidence="2 3">IHBB 11108</strain>
    </source>
</reference>
<dbReference type="STRING" id="1618207.UM93_07690"/>
<feature type="transmembrane region" description="Helical" evidence="1">
    <location>
        <begin position="68"/>
        <end position="90"/>
    </location>
</feature>
<dbReference type="KEGG" id="ari:UM93_07690"/>
<protein>
    <submittedName>
        <fullName evidence="2">Uncharacterized protein</fullName>
    </submittedName>
</protein>
<dbReference type="EMBL" id="CP011005">
    <property type="protein sequence ID" value="AJT41429.1"/>
    <property type="molecule type" value="Genomic_DNA"/>
</dbReference>
<evidence type="ECO:0000313" key="3">
    <source>
        <dbReference type="Proteomes" id="UP000061839"/>
    </source>
</evidence>
<organism evidence="2 3">
    <name type="scientific">Psychromicrobium lacuslunae</name>
    <dbReference type="NCBI Taxonomy" id="1618207"/>
    <lineage>
        <taxon>Bacteria</taxon>
        <taxon>Bacillati</taxon>
        <taxon>Actinomycetota</taxon>
        <taxon>Actinomycetes</taxon>
        <taxon>Micrococcales</taxon>
        <taxon>Micrococcaceae</taxon>
        <taxon>Psychromicrobium</taxon>
    </lineage>
</organism>
<sequence>MWLITVVVGLESLVLLFIAVTFLIGLFNAAANSLSGAIFLTIMLFALGVALAAVALQHFRGYRWTRAAALVWQLLMLAIAVTTLLNGQIWLGLSLLIPPLAVLVLLFTPRVVAFTLRQGDSGAL</sequence>
<keyword evidence="1" id="KW-0812">Transmembrane</keyword>
<evidence type="ECO:0000256" key="1">
    <source>
        <dbReference type="SAM" id="Phobius"/>
    </source>
</evidence>
<feature type="transmembrane region" description="Helical" evidence="1">
    <location>
        <begin position="12"/>
        <end position="31"/>
    </location>
</feature>
<dbReference type="HOGENOM" id="CLU_140166_1_0_11"/>
<feature type="transmembrane region" description="Helical" evidence="1">
    <location>
        <begin position="96"/>
        <end position="116"/>
    </location>
</feature>
<keyword evidence="3" id="KW-1185">Reference proteome</keyword>
<keyword evidence="1" id="KW-0472">Membrane</keyword>
<dbReference type="PATRIC" id="fig|1618207.4.peg.1557"/>
<accession>A0A0D4BYM5</accession>